<dbReference type="EMBL" id="ADOU02000004">
    <property type="protein sequence ID" value="KGJ70734.1"/>
    <property type="molecule type" value="Genomic_DNA"/>
</dbReference>
<organism evidence="1 2">
    <name type="scientific">Bradyrhizobium diazoefficiens SEMIA 5080</name>
    <dbReference type="NCBI Taxonomy" id="754504"/>
    <lineage>
        <taxon>Bacteria</taxon>
        <taxon>Pseudomonadati</taxon>
        <taxon>Pseudomonadota</taxon>
        <taxon>Alphaproteobacteria</taxon>
        <taxon>Hyphomicrobiales</taxon>
        <taxon>Nitrobacteraceae</taxon>
        <taxon>Bradyrhizobium</taxon>
    </lineage>
</organism>
<dbReference type="Proteomes" id="UP000024900">
    <property type="component" value="Unassembled WGS sequence"/>
</dbReference>
<evidence type="ECO:0000313" key="2">
    <source>
        <dbReference type="Proteomes" id="UP000024900"/>
    </source>
</evidence>
<protein>
    <submittedName>
        <fullName evidence="1">Uncharacterized protein</fullName>
    </submittedName>
</protein>
<name>A0A837CN28_9BRAD</name>
<evidence type="ECO:0000313" key="1">
    <source>
        <dbReference type="EMBL" id="KGJ70734.1"/>
    </source>
</evidence>
<gene>
    <name evidence="1" type="ORF">BJA5080_06625</name>
</gene>
<sequence>MMSLQFHRAVEDMEIWSASNDDFSFVITYESPAGPGFHGRPGYVASWRPLYQSRGAIKIGGSPFKTFAEAEVACNAMLKHLTKPD</sequence>
<comment type="caution">
    <text evidence="1">The sequence shown here is derived from an EMBL/GenBank/DDBJ whole genome shotgun (WGS) entry which is preliminary data.</text>
</comment>
<proteinExistence type="predicted"/>
<reference evidence="1 2" key="1">
    <citation type="journal article" date="2014" name="BMC Genomics">
        <title>Comparative genomics of Bradyrhizobium japonicum CPAC 15 and Bradyrhizobium diazoefficiens CPAC 7: elite model strains for understanding symbiotic performance with soybean.</title>
        <authorList>
            <person name="Siqueira A.F."/>
            <person name="Ormeno-Orrillo E."/>
            <person name="Souza R.C."/>
            <person name="Rodrigues E.P."/>
            <person name="Almeida L.G."/>
            <person name="Barcellos F.G."/>
            <person name="Batista J.S."/>
            <person name="Nakatami A.S."/>
            <person name="Martinez-Romero E."/>
            <person name="Vasconcelos A.T."/>
            <person name="Hungria M."/>
        </authorList>
    </citation>
    <scope>NUCLEOTIDE SEQUENCE [LARGE SCALE GENOMIC DNA]</scope>
    <source>
        <strain evidence="1 2">SEMIA 5080</strain>
    </source>
</reference>
<dbReference type="AlphaFoldDB" id="A0A837CN28"/>
<accession>A0A837CN28</accession>